<comment type="caution">
    <text evidence="1">The sequence shown here is derived from an EMBL/GenBank/DDBJ whole genome shotgun (WGS) entry which is preliminary data.</text>
</comment>
<dbReference type="EMBL" id="JAPCWZ010000006">
    <property type="protein sequence ID" value="KAK8859716.1"/>
    <property type="molecule type" value="Genomic_DNA"/>
</dbReference>
<evidence type="ECO:0000313" key="2">
    <source>
        <dbReference type="Proteomes" id="UP001390339"/>
    </source>
</evidence>
<evidence type="ECO:0000313" key="1">
    <source>
        <dbReference type="EMBL" id="KAK8859716.1"/>
    </source>
</evidence>
<proteinExistence type="predicted"/>
<reference evidence="1 2" key="1">
    <citation type="journal article" date="2024" name="IMA Fungus">
        <title>Apiospora arundinis, a panoply of carbohydrate-active enzymes and secondary metabolites.</title>
        <authorList>
            <person name="Sorensen T."/>
            <person name="Petersen C."/>
            <person name="Muurmann A.T."/>
            <person name="Christiansen J.V."/>
            <person name="Brundto M.L."/>
            <person name="Overgaard C.K."/>
            <person name="Boysen A.T."/>
            <person name="Wollenberg R.D."/>
            <person name="Larsen T.O."/>
            <person name="Sorensen J.L."/>
            <person name="Nielsen K.L."/>
            <person name="Sondergaard T.E."/>
        </authorList>
    </citation>
    <scope>NUCLEOTIDE SEQUENCE [LARGE SCALE GENOMIC DNA]</scope>
    <source>
        <strain evidence="1 2">AAU 773</strain>
    </source>
</reference>
<keyword evidence="2" id="KW-1185">Reference proteome</keyword>
<name>A0ABR2I9W2_9PEZI</name>
<organism evidence="1 2">
    <name type="scientific">Apiospora arundinis</name>
    <dbReference type="NCBI Taxonomy" id="335852"/>
    <lineage>
        <taxon>Eukaryota</taxon>
        <taxon>Fungi</taxon>
        <taxon>Dikarya</taxon>
        <taxon>Ascomycota</taxon>
        <taxon>Pezizomycotina</taxon>
        <taxon>Sordariomycetes</taxon>
        <taxon>Xylariomycetidae</taxon>
        <taxon>Amphisphaeriales</taxon>
        <taxon>Apiosporaceae</taxon>
        <taxon>Apiospora</taxon>
    </lineage>
</organism>
<protein>
    <submittedName>
        <fullName evidence="1">Uncharacterized protein</fullName>
    </submittedName>
</protein>
<sequence>MGQPKSAASFNSFKVWLLHPDYGRDLSQVHLLPTKLLRKVLVDQYVILIQILLHDARQRLVALAVALLHDLEVPAPVALLAHREGALHGGAHGAADADPEAVGEVDELVGAVDVGAHDGVLVLVLDLVDLDALRQRLQALGHIVRVPGRLGLRVVGHEMGVALEEEGVVAQLLDRRGFVQAAAGRDGGRDLGHLERSFENFEPVSLSLVG</sequence>
<dbReference type="Proteomes" id="UP001390339">
    <property type="component" value="Unassembled WGS sequence"/>
</dbReference>
<accession>A0ABR2I9W2</accession>
<gene>
    <name evidence="1" type="ORF">PGQ11_010450</name>
</gene>